<dbReference type="GO" id="GO:0046872">
    <property type="term" value="F:metal ion binding"/>
    <property type="evidence" value="ECO:0007669"/>
    <property type="project" value="UniProtKB-KW"/>
</dbReference>
<dbReference type="InterPro" id="IPR011766">
    <property type="entry name" value="TPP_enzyme_TPP-bd"/>
</dbReference>
<proteinExistence type="predicted"/>
<keyword evidence="4" id="KW-0479">Metal-binding</keyword>
<dbReference type="PANTHER" id="PTHR48084">
    <property type="entry name" value="2-OXOGLUTARATE OXIDOREDUCTASE SUBUNIT KORB-RELATED"/>
    <property type="match status" value="1"/>
</dbReference>
<dbReference type="Pfam" id="PF12367">
    <property type="entry name" value="PFO_beta_C"/>
    <property type="match status" value="1"/>
</dbReference>
<keyword evidence="9" id="KW-0786">Thiamine pyrophosphate</keyword>
<dbReference type="InterPro" id="IPR011896">
    <property type="entry name" value="OFOB"/>
</dbReference>
<dbReference type="SUPFAM" id="SSF52518">
    <property type="entry name" value="Thiamin diphosphate-binding fold (THDP-binding)"/>
    <property type="match status" value="1"/>
</dbReference>
<dbReference type="GO" id="GO:0016625">
    <property type="term" value="F:oxidoreductase activity, acting on the aldehyde or oxo group of donors, iron-sulfur protein as acceptor"/>
    <property type="evidence" value="ECO:0007669"/>
    <property type="project" value="UniProtKB-ARBA"/>
</dbReference>
<keyword evidence="8" id="KW-0411">Iron-sulfur</keyword>
<evidence type="ECO:0000313" key="13">
    <source>
        <dbReference type="EMBL" id="MBM3331496.1"/>
    </source>
</evidence>
<evidence type="ECO:0000256" key="3">
    <source>
        <dbReference type="ARBA" id="ARBA00001966"/>
    </source>
</evidence>
<comment type="cofactor">
    <cofactor evidence="1">
        <name>Mg(2+)</name>
        <dbReference type="ChEBI" id="CHEBI:18420"/>
    </cofactor>
</comment>
<dbReference type="InterPro" id="IPR029061">
    <property type="entry name" value="THDP-binding"/>
</dbReference>
<evidence type="ECO:0000256" key="1">
    <source>
        <dbReference type="ARBA" id="ARBA00001946"/>
    </source>
</evidence>
<dbReference type="AlphaFoldDB" id="A0A938BPT7"/>
<dbReference type="NCBIfam" id="TIGR02177">
    <property type="entry name" value="PorB_KorB"/>
    <property type="match status" value="1"/>
</dbReference>
<keyword evidence="6" id="KW-0560">Oxidoreductase</keyword>
<evidence type="ECO:0000313" key="14">
    <source>
        <dbReference type="Proteomes" id="UP000779900"/>
    </source>
</evidence>
<comment type="cofactor">
    <cofactor evidence="3">
        <name>[4Fe-4S] cluster</name>
        <dbReference type="ChEBI" id="CHEBI:49883"/>
    </cofactor>
</comment>
<feature type="compositionally biased region" description="Basic and acidic residues" evidence="10">
    <location>
        <begin position="271"/>
        <end position="287"/>
    </location>
</feature>
<dbReference type="Proteomes" id="UP000779900">
    <property type="component" value="Unassembled WGS sequence"/>
</dbReference>
<evidence type="ECO:0000259" key="12">
    <source>
        <dbReference type="Pfam" id="PF12367"/>
    </source>
</evidence>
<comment type="cofactor">
    <cofactor evidence="2">
        <name>thiamine diphosphate</name>
        <dbReference type="ChEBI" id="CHEBI:58937"/>
    </cofactor>
</comment>
<evidence type="ECO:0000256" key="9">
    <source>
        <dbReference type="ARBA" id="ARBA00023052"/>
    </source>
</evidence>
<evidence type="ECO:0000259" key="11">
    <source>
        <dbReference type="Pfam" id="PF02775"/>
    </source>
</evidence>
<evidence type="ECO:0000256" key="4">
    <source>
        <dbReference type="ARBA" id="ARBA00022723"/>
    </source>
</evidence>
<dbReference type="EMBL" id="VGIR01000032">
    <property type="protein sequence ID" value="MBM3331496.1"/>
    <property type="molecule type" value="Genomic_DNA"/>
</dbReference>
<evidence type="ECO:0000256" key="6">
    <source>
        <dbReference type="ARBA" id="ARBA00023002"/>
    </source>
</evidence>
<evidence type="ECO:0000256" key="10">
    <source>
        <dbReference type="SAM" id="MobiDB-lite"/>
    </source>
</evidence>
<feature type="domain" description="Pyruvate ferredoxin oxidoreductase beta subunit C-terminal" evidence="12">
    <location>
        <begin position="199"/>
        <end position="261"/>
    </location>
</feature>
<dbReference type="InterPro" id="IPR032686">
    <property type="entry name" value="PFO_beta_C"/>
</dbReference>
<protein>
    <submittedName>
        <fullName evidence="13">2-oxoacid ferredoxin oxidoreductase</fullName>
    </submittedName>
</protein>
<keyword evidence="7" id="KW-0408">Iron</keyword>
<keyword evidence="5" id="KW-0460">Magnesium</keyword>
<dbReference type="Gene3D" id="3.40.50.970">
    <property type="match status" value="1"/>
</dbReference>
<gene>
    <name evidence="13" type="ORF">FJY68_06545</name>
</gene>
<dbReference type="GO" id="GO:0030976">
    <property type="term" value="F:thiamine pyrophosphate binding"/>
    <property type="evidence" value="ECO:0007669"/>
    <property type="project" value="InterPro"/>
</dbReference>
<feature type="region of interest" description="Disordered" evidence="10">
    <location>
        <begin position="271"/>
        <end position="319"/>
    </location>
</feature>
<comment type="caution">
    <text evidence="13">The sequence shown here is derived from an EMBL/GenBank/DDBJ whole genome shotgun (WGS) entry which is preliminary data.</text>
</comment>
<evidence type="ECO:0000256" key="2">
    <source>
        <dbReference type="ARBA" id="ARBA00001964"/>
    </source>
</evidence>
<accession>A0A938BPT7</accession>
<dbReference type="GO" id="GO:0051536">
    <property type="term" value="F:iron-sulfur cluster binding"/>
    <property type="evidence" value="ECO:0007669"/>
    <property type="project" value="UniProtKB-KW"/>
</dbReference>
<dbReference type="PANTHER" id="PTHR48084:SF4">
    <property type="entry name" value="2-OXOGLUTARATE OXIDOREDUCTASE SUBUNIT KORB"/>
    <property type="match status" value="1"/>
</dbReference>
<organism evidence="13 14">
    <name type="scientific">candidate division WOR-3 bacterium</name>
    <dbReference type="NCBI Taxonomy" id="2052148"/>
    <lineage>
        <taxon>Bacteria</taxon>
        <taxon>Bacteria division WOR-3</taxon>
    </lineage>
</organism>
<feature type="domain" description="Thiamine pyrophosphate enzyme TPP-binding" evidence="11">
    <location>
        <begin position="56"/>
        <end position="195"/>
    </location>
</feature>
<dbReference type="InterPro" id="IPR051457">
    <property type="entry name" value="2-oxoacid:Fd_oxidoreductase"/>
</dbReference>
<name>A0A938BPT7_UNCW3</name>
<dbReference type="CDD" id="cd03375">
    <property type="entry name" value="TPP_OGFOR"/>
    <property type="match status" value="1"/>
</dbReference>
<sequence>MAEDRVWSASAEVTWCPGCGNFGILAALRQALAAAGLEPWQVVVVGGIGQSGKVAQYVGANFLQGLHGRALPHAIGVKLADPELKVIAVGGDGDMYSEGGNHLLHAFRRNPDIVCLVHNNGVYGLTKGQIAPTSGFGFATKNRPMGALVPAFNPLAAGLAMGGSFIARGFAGDMKHLARLIGEALNHKGLGFIDILQPCVTYNRVNTFDWYKERVYDLALEAHNPADADAARARALEWPAEGEVKQIPIGVFYSSRREAYEACGLVERRTANAERRSEGKGRGREVRTANAEPSDGGRGGQRRGADPVSVAKKAIGEFE</sequence>
<evidence type="ECO:0000256" key="5">
    <source>
        <dbReference type="ARBA" id="ARBA00022842"/>
    </source>
</evidence>
<evidence type="ECO:0000256" key="7">
    <source>
        <dbReference type="ARBA" id="ARBA00023004"/>
    </source>
</evidence>
<reference evidence="13" key="1">
    <citation type="submission" date="2019-03" db="EMBL/GenBank/DDBJ databases">
        <title>Lake Tanganyika Metagenome-Assembled Genomes (MAGs).</title>
        <authorList>
            <person name="Tran P."/>
        </authorList>
    </citation>
    <scope>NUCLEOTIDE SEQUENCE</scope>
    <source>
        <strain evidence="13">K_DeepCast_150m_m2_040</strain>
    </source>
</reference>
<dbReference type="GO" id="GO:0045333">
    <property type="term" value="P:cellular respiration"/>
    <property type="evidence" value="ECO:0007669"/>
    <property type="project" value="UniProtKB-ARBA"/>
</dbReference>
<dbReference type="Pfam" id="PF02775">
    <property type="entry name" value="TPP_enzyme_C"/>
    <property type="match status" value="1"/>
</dbReference>
<evidence type="ECO:0000256" key="8">
    <source>
        <dbReference type="ARBA" id="ARBA00023014"/>
    </source>
</evidence>